<dbReference type="Proteomes" id="UP000008022">
    <property type="component" value="Unassembled WGS sequence"/>
</dbReference>
<proteinExistence type="predicted"/>
<organism evidence="2 3">
    <name type="scientific">Oryza rufipogon</name>
    <name type="common">Brownbeard rice</name>
    <name type="synonym">Asian wild rice</name>
    <dbReference type="NCBI Taxonomy" id="4529"/>
    <lineage>
        <taxon>Eukaryota</taxon>
        <taxon>Viridiplantae</taxon>
        <taxon>Streptophyta</taxon>
        <taxon>Embryophyta</taxon>
        <taxon>Tracheophyta</taxon>
        <taxon>Spermatophyta</taxon>
        <taxon>Magnoliopsida</taxon>
        <taxon>Liliopsida</taxon>
        <taxon>Poales</taxon>
        <taxon>Poaceae</taxon>
        <taxon>BOP clade</taxon>
        <taxon>Oryzoideae</taxon>
        <taxon>Oryzeae</taxon>
        <taxon>Oryzinae</taxon>
        <taxon>Oryza</taxon>
    </lineage>
</organism>
<dbReference type="HOGENOM" id="CLU_2610281_0_0_1"/>
<dbReference type="Gramene" id="ORUFI05G21180.1">
    <property type="protein sequence ID" value="ORUFI05G21180.1"/>
    <property type="gene ID" value="ORUFI05G21180"/>
</dbReference>
<feature type="region of interest" description="Disordered" evidence="1">
    <location>
        <begin position="1"/>
        <end position="79"/>
    </location>
</feature>
<feature type="compositionally biased region" description="Polar residues" evidence="1">
    <location>
        <begin position="32"/>
        <end position="41"/>
    </location>
</feature>
<dbReference type="EnsemblPlants" id="ORUFI05G21180.1">
    <property type="protein sequence ID" value="ORUFI05G21180.1"/>
    <property type="gene ID" value="ORUFI05G21180"/>
</dbReference>
<evidence type="ECO:0000256" key="1">
    <source>
        <dbReference type="SAM" id="MobiDB-lite"/>
    </source>
</evidence>
<reference evidence="2" key="2">
    <citation type="submission" date="2015-06" db="UniProtKB">
        <authorList>
            <consortium name="EnsemblPlants"/>
        </authorList>
    </citation>
    <scope>IDENTIFICATION</scope>
</reference>
<evidence type="ECO:0000313" key="2">
    <source>
        <dbReference type="EnsemblPlants" id="ORUFI05G21180.1"/>
    </source>
</evidence>
<protein>
    <submittedName>
        <fullName evidence="2">Uncharacterized protein</fullName>
    </submittedName>
</protein>
<sequence>MTGDAAATWCGTDEDGVSADEDGVEPGGGPSVTASSSTPLATAQREGKRAPTERRDVELPDRGRWGEVGEEEVRRPAAP</sequence>
<dbReference type="AlphaFoldDB" id="A0A0E0PNU1"/>
<evidence type="ECO:0000313" key="3">
    <source>
        <dbReference type="Proteomes" id="UP000008022"/>
    </source>
</evidence>
<feature type="compositionally biased region" description="Acidic residues" evidence="1">
    <location>
        <begin position="12"/>
        <end position="24"/>
    </location>
</feature>
<name>A0A0E0PNU1_ORYRU</name>
<keyword evidence="3" id="KW-1185">Reference proteome</keyword>
<reference evidence="3" key="1">
    <citation type="submission" date="2013-06" db="EMBL/GenBank/DDBJ databases">
        <authorList>
            <person name="Zhao Q."/>
        </authorList>
    </citation>
    <scope>NUCLEOTIDE SEQUENCE</scope>
    <source>
        <strain evidence="3">cv. W1943</strain>
    </source>
</reference>
<dbReference type="STRING" id="4529.A0A0E0PNU1"/>
<feature type="compositionally biased region" description="Basic and acidic residues" evidence="1">
    <location>
        <begin position="45"/>
        <end position="79"/>
    </location>
</feature>
<accession>A0A0E0PNU1</accession>